<feature type="non-terminal residue" evidence="10">
    <location>
        <position position="291"/>
    </location>
</feature>
<dbReference type="PANTHER" id="PTHR24039:SF28">
    <property type="entry name" value="EGF-LIKE DOMAIN-CONTAINING PROTEIN"/>
    <property type="match status" value="1"/>
</dbReference>
<dbReference type="GO" id="GO:0005509">
    <property type="term" value="F:calcium ion binding"/>
    <property type="evidence" value="ECO:0007669"/>
    <property type="project" value="InterPro"/>
</dbReference>
<evidence type="ECO:0000256" key="6">
    <source>
        <dbReference type="ARBA" id="ARBA00023180"/>
    </source>
</evidence>
<dbReference type="PROSITE" id="PS00010">
    <property type="entry name" value="ASX_HYDROXYL"/>
    <property type="match status" value="1"/>
</dbReference>
<dbReference type="CDD" id="cd00054">
    <property type="entry name" value="EGF_CA"/>
    <property type="match status" value="1"/>
</dbReference>
<keyword evidence="4" id="KW-0106">Calcium</keyword>
<dbReference type="SMART" id="SM00181">
    <property type="entry name" value="EGF"/>
    <property type="match status" value="2"/>
</dbReference>
<dbReference type="InterPro" id="IPR049883">
    <property type="entry name" value="NOTCH1_EGF-like"/>
</dbReference>
<evidence type="ECO:0000259" key="9">
    <source>
        <dbReference type="PROSITE" id="PS50026"/>
    </source>
</evidence>
<keyword evidence="1 7" id="KW-0245">EGF-like domain</keyword>
<dbReference type="InterPro" id="IPR018097">
    <property type="entry name" value="EGF_Ca-bd_CS"/>
</dbReference>
<dbReference type="PROSITE" id="PS50026">
    <property type="entry name" value="EGF_3"/>
    <property type="match status" value="1"/>
</dbReference>
<evidence type="ECO:0000256" key="4">
    <source>
        <dbReference type="ARBA" id="ARBA00022837"/>
    </source>
</evidence>
<dbReference type="InterPro" id="IPR000742">
    <property type="entry name" value="EGF"/>
</dbReference>
<evidence type="ECO:0000256" key="3">
    <source>
        <dbReference type="ARBA" id="ARBA00022737"/>
    </source>
</evidence>
<dbReference type="SMART" id="SM00179">
    <property type="entry name" value="EGF_CA"/>
    <property type="match status" value="1"/>
</dbReference>
<feature type="non-terminal residue" evidence="10">
    <location>
        <position position="1"/>
    </location>
</feature>
<dbReference type="Gene3D" id="2.10.25.10">
    <property type="entry name" value="Laminin"/>
    <property type="match status" value="1"/>
</dbReference>
<dbReference type="InterPro" id="IPR000152">
    <property type="entry name" value="EGF-type_Asp/Asn_hydroxyl_site"/>
</dbReference>
<feature type="disulfide bond" evidence="7">
    <location>
        <begin position="108"/>
        <end position="125"/>
    </location>
</feature>
<dbReference type="RefSeq" id="XP_067926267.1">
    <property type="nucleotide sequence ID" value="XM_068061756.1"/>
</dbReference>
<dbReference type="PROSITE" id="PS01187">
    <property type="entry name" value="EGF_CA"/>
    <property type="match status" value="1"/>
</dbReference>
<protein>
    <submittedName>
        <fullName evidence="10">Calcium binding egf domain-containing protein</fullName>
    </submittedName>
</protein>
<dbReference type="SUPFAM" id="SSF57196">
    <property type="entry name" value="EGF/Laminin"/>
    <property type="match status" value="1"/>
</dbReference>
<dbReference type="EMBL" id="MIGC01000628">
    <property type="protein sequence ID" value="PHJ24595.1"/>
    <property type="molecule type" value="Genomic_DNA"/>
</dbReference>
<comment type="caution">
    <text evidence="7">Lacks conserved residue(s) required for the propagation of feature annotation.</text>
</comment>
<dbReference type="FunFam" id="2.10.25.10:FF:000038">
    <property type="entry name" value="Fibrillin 2"/>
    <property type="match status" value="1"/>
</dbReference>
<comment type="caution">
    <text evidence="10">The sequence shown here is derived from an EMBL/GenBank/DDBJ whole genome shotgun (WGS) entry which is preliminary data.</text>
</comment>
<evidence type="ECO:0000256" key="2">
    <source>
        <dbReference type="ARBA" id="ARBA00022729"/>
    </source>
</evidence>
<evidence type="ECO:0000256" key="1">
    <source>
        <dbReference type="ARBA" id="ARBA00022536"/>
    </source>
</evidence>
<dbReference type="AlphaFoldDB" id="A0A2C6LBX0"/>
<feature type="compositionally biased region" description="Low complexity" evidence="8">
    <location>
        <begin position="209"/>
        <end position="233"/>
    </location>
</feature>
<proteinExistence type="predicted"/>
<evidence type="ECO:0000313" key="11">
    <source>
        <dbReference type="Proteomes" id="UP000221165"/>
    </source>
</evidence>
<feature type="domain" description="EGF-like" evidence="9">
    <location>
        <begin position="97"/>
        <end position="139"/>
    </location>
</feature>
<keyword evidence="5 7" id="KW-1015">Disulfide bond</keyword>
<dbReference type="GeneID" id="94424967"/>
<dbReference type="Proteomes" id="UP000221165">
    <property type="component" value="Unassembled WGS sequence"/>
</dbReference>
<keyword evidence="2" id="KW-0732">Signal</keyword>
<gene>
    <name evidence="10" type="ORF">CSUI_001550</name>
</gene>
<dbReference type="OrthoDB" id="6229058at2759"/>
<organism evidence="10 11">
    <name type="scientific">Cystoisospora suis</name>
    <dbReference type="NCBI Taxonomy" id="483139"/>
    <lineage>
        <taxon>Eukaryota</taxon>
        <taxon>Sar</taxon>
        <taxon>Alveolata</taxon>
        <taxon>Apicomplexa</taxon>
        <taxon>Conoidasida</taxon>
        <taxon>Coccidia</taxon>
        <taxon>Eucoccidiorida</taxon>
        <taxon>Eimeriorina</taxon>
        <taxon>Sarcocystidae</taxon>
        <taxon>Cystoisospora</taxon>
    </lineage>
</organism>
<keyword evidence="3" id="KW-0677">Repeat</keyword>
<evidence type="ECO:0000313" key="10">
    <source>
        <dbReference type="EMBL" id="PHJ24595.1"/>
    </source>
</evidence>
<dbReference type="VEuPathDB" id="ToxoDB:CSUI_001550"/>
<dbReference type="PANTHER" id="PTHR24039">
    <property type="entry name" value="FIBRILLIN-RELATED"/>
    <property type="match status" value="1"/>
</dbReference>
<dbReference type="Pfam" id="PF07645">
    <property type="entry name" value="EGF_CA"/>
    <property type="match status" value="1"/>
</dbReference>
<name>A0A2C6LBX0_9APIC</name>
<sequence>SLYAFWCIEIVSLDVLNSRYLSTIYSLHLSFSLSLYLFRIDACSTIGGGREGSSSFSSYLCLDEYGRSKCPSSLHCLHDGTCGCAEGYRRIKDTCEDIDECLEGLAVCASSSLARCVNTEGGYFCSCREGYEGDGRQCVKSPSVLQAKVVITTDYRRAIEQEEGEDNFVRLLTTSLAQAIPGLKGDRIEVLRVSEGSIILIIRIHPPRSSSSFSPFSTSQEGSFSSSPSSSTSAGGMDDNDEVYVHQQQQMMSSAEVLLALQNQLENPSSPLRTGPFGEYASLTTIGNTYN</sequence>
<evidence type="ECO:0000256" key="8">
    <source>
        <dbReference type="SAM" id="MobiDB-lite"/>
    </source>
</evidence>
<evidence type="ECO:0000256" key="5">
    <source>
        <dbReference type="ARBA" id="ARBA00023157"/>
    </source>
</evidence>
<reference evidence="10 11" key="1">
    <citation type="journal article" date="2017" name="Int. J. Parasitol.">
        <title>The genome of the protozoan parasite Cystoisospora suis and a reverse vaccinology approach to identify vaccine candidates.</title>
        <authorList>
            <person name="Palmieri N."/>
            <person name="Shrestha A."/>
            <person name="Ruttkowski B."/>
            <person name="Beck T."/>
            <person name="Vogl C."/>
            <person name="Tomley F."/>
            <person name="Blake D.P."/>
            <person name="Joachim A."/>
        </authorList>
    </citation>
    <scope>NUCLEOTIDE SEQUENCE [LARGE SCALE GENOMIC DNA]</scope>
    <source>
        <strain evidence="10 11">Wien I</strain>
    </source>
</reference>
<keyword evidence="11" id="KW-1185">Reference proteome</keyword>
<keyword evidence="6" id="KW-0325">Glycoprotein</keyword>
<evidence type="ECO:0000256" key="7">
    <source>
        <dbReference type="PROSITE-ProRule" id="PRU00076"/>
    </source>
</evidence>
<dbReference type="InterPro" id="IPR001881">
    <property type="entry name" value="EGF-like_Ca-bd_dom"/>
</dbReference>
<accession>A0A2C6LBX0</accession>
<dbReference type="PROSITE" id="PS01186">
    <property type="entry name" value="EGF_2"/>
    <property type="match status" value="1"/>
</dbReference>
<feature type="region of interest" description="Disordered" evidence="8">
    <location>
        <begin position="209"/>
        <end position="239"/>
    </location>
</feature>